<dbReference type="InParanoid" id="A0A2V0NUR5"/>
<evidence type="ECO:0000256" key="2">
    <source>
        <dbReference type="SAM" id="SignalP"/>
    </source>
</evidence>
<evidence type="ECO:0000313" key="4">
    <source>
        <dbReference type="Proteomes" id="UP000247498"/>
    </source>
</evidence>
<feature type="compositionally biased region" description="Low complexity" evidence="1">
    <location>
        <begin position="179"/>
        <end position="197"/>
    </location>
</feature>
<gene>
    <name evidence="3" type="ORF">Rsub_03935</name>
</gene>
<feature type="chain" id="PRO_5016074176" evidence="2">
    <location>
        <begin position="19"/>
        <end position="204"/>
    </location>
</feature>
<evidence type="ECO:0000313" key="3">
    <source>
        <dbReference type="EMBL" id="GBF91079.1"/>
    </source>
</evidence>
<dbReference type="AlphaFoldDB" id="A0A2V0NUR5"/>
<feature type="signal peptide" evidence="2">
    <location>
        <begin position="1"/>
        <end position="18"/>
    </location>
</feature>
<feature type="region of interest" description="Disordered" evidence="1">
    <location>
        <begin position="173"/>
        <end position="204"/>
    </location>
</feature>
<accession>A0A2V0NUR5</accession>
<protein>
    <submittedName>
        <fullName evidence="3">Uncharacterized protein</fullName>
    </submittedName>
</protein>
<comment type="caution">
    <text evidence="3">The sequence shown here is derived from an EMBL/GenBank/DDBJ whole genome shotgun (WGS) entry which is preliminary data.</text>
</comment>
<name>A0A2V0NUR5_9CHLO</name>
<dbReference type="Proteomes" id="UP000247498">
    <property type="component" value="Unassembled WGS sequence"/>
</dbReference>
<organism evidence="3 4">
    <name type="scientific">Raphidocelis subcapitata</name>
    <dbReference type="NCBI Taxonomy" id="307507"/>
    <lineage>
        <taxon>Eukaryota</taxon>
        <taxon>Viridiplantae</taxon>
        <taxon>Chlorophyta</taxon>
        <taxon>core chlorophytes</taxon>
        <taxon>Chlorophyceae</taxon>
        <taxon>CS clade</taxon>
        <taxon>Sphaeropleales</taxon>
        <taxon>Selenastraceae</taxon>
        <taxon>Raphidocelis</taxon>
    </lineage>
</organism>
<reference evidence="3 4" key="1">
    <citation type="journal article" date="2018" name="Sci. Rep.">
        <title>Raphidocelis subcapitata (=Pseudokirchneriella subcapitata) provides an insight into genome evolution and environmental adaptations in the Sphaeropleales.</title>
        <authorList>
            <person name="Suzuki S."/>
            <person name="Yamaguchi H."/>
            <person name="Nakajima N."/>
            <person name="Kawachi M."/>
        </authorList>
    </citation>
    <scope>NUCLEOTIDE SEQUENCE [LARGE SCALE GENOMIC DNA]</scope>
    <source>
        <strain evidence="3 4">NIES-35</strain>
    </source>
</reference>
<dbReference type="EMBL" id="BDRX01000021">
    <property type="protein sequence ID" value="GBF91079.1"/>
    <property type="molecule type" value="Genomic_DNA"/>
</dbReference>
<sequence length="204" mass="21635">MKLATALLVLALVAGARAQSATPAPATRPAPQPTTAWVCSVTVQFDNTADELDRQMTTIKKELGDEVCDLPDGLFGMSKSEWEKVVLGPSYMDDQSSLFDSKSLAKFHCIGSGYDKASAETACDKCKKYLNRGAGNFGDELEDATSFPEIEVEQVNDCQLEQVAWPIKTVTSKTMRGGSSATPAPSPASSSSSFPTSLISGLLG</sequence>
<keyword evidence="4" id="KW-1185">Reference proteome</keyword>
<proteinExistence type="predicted"/>
<evidence type="ECO:0000256" key="1">
    <source>
        <dbReference type="SAM" id="MobiDB-lite"/>
    </source>
</evidence>
<keyword evidence="2" id="KW-0732">Signal</keyword>